<feature type="region of interest" description="Disordered" evidence="7">
    <location>
        <begin position="125"/>
        <end position="185"/>
    </location>
</feature>
<reference evidence="9" key="1">
    <citation type="journal article" date="2020" name="Cell">
        <title>Large-Scale Comparative Analyses of Tick Genomes Elucidate Their Genetic Diversity and Vector Capacities.</title>
        <authorList>
            <consortium name="Tick Genome and Microbiome Consortium (TIGMIC)"/>
            <person name="Jia N."/>
            <person name="Wang J."/>
            <person name="Shi W."/>
            <person name="Du L."/>
            <person name="Sun Y."/>
            <person name="Zhan W."/>
            <person name="Jiang J.F."/>
            <person name="Wang Q."/>
            <person name="Zhang B."/>
            <person name="Ji P."/>
            <person name="Bell-Sakyi L."/>
            <person name="Cui X.M."/>
            <person name="Yuan T.T."/>
            <person name="Jiang B.G."/>
            <person name="Yang W.F."/>
            <person name="Lam T.T."/>
            <person name="Chang Q.C."/>
            <person name="Ding S.J."/>
            <person name="Wang X.J."/>
            <person name="Zhu J.G."/>
            <person name="Ruan X.D."/>
            <person name="Zhao L."/>
            <person name="Wei J.T."/>
            <person name="Ye R.Z."/>
            <person name="Que T.C."/>
            <person name="Du C.H."/>
            <person name="Zhou Y.H."/>
            <person name="Cheng J.X."/>
            <person name="Dai P.F."/>
            <person name="Guo W.B."/>
            <person name="Han X.H."/>
            <person name="Huang E.J."/>
            <person name="Li L.F."/>
            <person name="Wei W."/>
            <person name="Gao Y.C."/>
            <person name="Liu J.Z."/>
            <person name="Shao H.Z."/>
            <person name="Wang X."/>
            <person name="Wang C.C."/>
            <person name="Yang T.C."/>
            <person name="Huo Q.B."/>
            <person name="Li W."/>
            <person name="Chen H.Y."/>
            <person name="Chen S.E."/>
            <person name="Zhou L.G."/>
            <person name="Ni X.B."/>
            <person name="Tian J.H."/>
            <person name="Sheng Y."/>
            <person name="Liu T."/>
            <person name="Pan Y.S."/>
            <person name="Xia L.Y."/>
            <person name="Li J."/>
            <person name="Zhao F."/>
            <person name="Cao W.C."/>
        </authorList>
    </citation>
    <scope>NUCLEOTIDE SEQUENCE</scope>
    <source>
        <strain evidence="9">Rmic-2018</strain>
    </source>
</reference>
<feature type="domain" description="Inner centromere protein ARK-binding" evidence="8">
    <location>
        <begin position="162"/>
        <end position="186"/>
    </location>
</feature>
<gene>
    <name evidence="9" type="ORF">HPB51_012043</name>
</gene>
<keyword evidence="6" id="KW-0539">Nucleus</keyword>
<evidence type="ECO:0000256" key="1">
    <source>
        <dbReference type="ARBA" id="ARBA00004123"/>
    </source>
</evidence>
<keyword evidence="5" id="KW-0206">Cytoskeleton</keyword>
<evidence type="ECO:0000256" key="7">
    <source>
        <dbReference type="SAM" id="MobiDB-lite"/>
    </source>
</evidence>
<comment type="similarity">
    <text evidence="3">Belongs to the INCENP family.</text>
</comment>
<dbReference type="InterPro" id="IPR005635">
    <property type="entry name" value="Inner_centromere_prot_ARK-bd"/>
</dbReference>
<keyword evidence="4" id="KW-0963">Cytoplasm</keyword>
<protein>
    <recommendedName>
        <fullName evidence="8">Inner centromere protein ARK-binding domain-containing protein</fullName>
    </recommendedName>
</protein>
<dbReference type="GO" id="GO:0005819">
    <property type="term" value="C:spindle"/>
    <property type="evidence" value="ECO:0007669"/>
    <property type="project" value="UniProtKB-SubCell"/>
</dbReference>
<sequence>MARNACADAEAARLIFAQPSTSLSQKAKANNSLQQQAMLNSLSQSLRNQASFLPSPEQPQAVSAASQSITELVEGTPEKPSAALNVTVTVSSEDKPAEVLSETFTVPSIDHESSVLKTPCAANSTFVRTEGPPKSSGYDITPHRSELPPEPIEDKNNYNIEDLSSGDETDDDEKPRKEVPAWAKGETAPWPKLAFLWD</sequence>
<evidence type="ECO:0000313" key="9">
    <source>
        <dbReference type="EMBL" id="KAH8040728.1"/>
    </source>
</evidence>
<dbReference type="EMBL" id="JABSTU010000001">
    <property type="protein sequence ID" value="KAH8040728.1"/>
    <property type="molecule type" value="Genomic_DNA"/>
</dbReference>
<reference evidence="9" key="2">
    <citation type="submission" date="2021-09" db="EMBL/GenBank/DDBJ databases">
        <authorList>
            <person name="Jia N."/>
            <person name="Wang J."/>
            <person name="Shi W."/>
            <person name="Du L."/>
            <person name="Sun Y."/>
            <person name="Zhan W."/>
            <person name="Jiang J."/>
            <person name="Wang Q."/>
            <person name="Zhang B."/>
            <person name="Ji P."/>
            <person name="Sakyi L.B."/>
            <person name="Cui X."/>
            <person name="Yuan T."/>
            <person name="Jiang B."/>
            <person name="Yang W."/>
            <person name="Lam T.T.-Y."/>
            <person name="Chang Q."/>
            <person name="Ding S."/>
            <person name="Wang X."/>
            <person name="Zhu J."/>
            <person name="Ruan X."/>
            <person name="Zhao L."/>
            <person name="Wei J."/>
            <person name="Que T."/>
            <person name="Du C."/>
            <person name="Cheng J."/>
            <person name="Dai P."/>
            <person name="Han X."/>
            <person name="Huang E."/>
            <person name="Gao Y."/>
            <person name="Liu J."/>
            <person name="Shao H."/>
            <person name="Ye R."/>
            <person name="Li L."/>
            <person name="Wei W."/>
            <person name="Wang X."/>
            <person name="Wang C."/>
            <person name="Huo Q."/>
            <person name="Li W."/>
            <person name="Guo W."/>
            <person name="Chen H."/>
            <person name="Chen S."/>
            <person name="Zhou L."/>
            <person name="Zhou L."/>
            <person name="Ni X."/>
            <person name="Tian J."/>
            <person name="Zhou Y."/>
            <person name="Sheng Y."/>
            <person name="Liu T."/>
            <person name="Pan Y."/>
            <person name="Xia L."/>
            <person name="Li J."/>
            <person name="Zhao F."/>
            <person name="Cao W."/>
        </authorList>
    </citation>
    <scope>NUCLEOTIDE SEQUENCE</scope>
    <source>
        <strain evidence="9">Rmic-2018</strain>
        <tissue evidence="9">Larvae</tissue>
    </source>
</reference>
<comment type="subcellular location">
    <subcellularLocation>
        <location evidence="2">Cytoplasm</location>
        <location evidence="2">Cytoskeleton</location>
        <location evidence="2">Spindle</location>
    </subcellularLocation>
    <subcellularLocation>
        <location evidence="1">Nucleus</location>
    </subcellularLocation>
</comment>
<dbReference type="Proteomes" id="UP000821866">
    <property type="component" value="Chromosome 1"/>
</dbReference>
<accession>A0A9J6F3R4</accession>
<proteinExistence type="inferred from homology"/>
<evidence type="ECO:0000313" key="10">
    <source>
        <dbReference type="Proteomes" id="UP000821866"/>
    </source>
</evidence>
<evidence type="ECO:0000256" key="2">
    <source>
        <dbReference type="ARBA" id="ARBA00004186"/>
    </source>
</evidence>
<name>A0A9J6F3R4_RHIMP</name>
<dbReference type="GO" id="GO:0005634">
    <property type="term" value="C:nucleus"/>
    <property type="evidence" value="ECO:0007669"/>
    <property type="project" value="UniProtKB-SubCell"/>
</dbReference>
<dbReference type="AlphaFoldDB" id="A0A9J6F3R4"/>
<dbReference type="Pfam" id="PF03941">
    <property type="entry name" value="INCENP_ARK-bind"/>
    <property type="match status" value="1"/>
</dbReference>
<feature type="compositionally biased region" description="Basic and acidic residues" evidence="7">
    <location>
        <begin position="141"/>
        <end position="156"/>
    </location>
</feature>
<evidence type="ECO:0000256" key="4">
    <source>
        <dbReference type="ARBA" id="ARBA00022490"/>
    </source>
</evidence>
<evidence type="ECO:0000256" key="5">
    <source>
        <dbReference type="ARBA" id="ARBA00023212"/>
    </source>
</evidence>
<organism evidence="9 10">
    <name type="scientific">Rhipicephalus microplus</name>
    <name type="common">Cattle tick</name>
    <name type="synonym">Boophilus microplus</name>
    <dbReference type="NCBI Taxonomy" id="6941"/>
    <lineage>
        <taxon>Eukaryota</taxon>
        <taxon>Metazoa</taxon>
        <taxon>Ecdysozoa</taxon>
        <taxon>Arthropoda</taxon>
        <taxon>Chelicerata</taxon>
        <taxon>Arachnida</taxon>
        <taxon>Acari</taxon>
        <taxon>Parasitiformes</taxon>
        <taxon>Ixodida</taxon>
        <taxon>Ixodoidea</taxon>
        <taxon>Ixodidae</taxon>
        <taxon>Rhipicephalinae</taxon>
        <taxon>Rhipicephalus</taxon>
        <taxon>Boophilus</taxon>
    </lineage>
</organism>
<evidence type="ECO:0000256" key="3">
    <source>
        <dbReference type="ARBA" id="ARBA00010042"/>
    </source>
</evidence>
<dbReference type="VEuPathDB" id="VectorBase:LOC119188188"/>
<evidence type="ECO:0000259" key="8">
    <source>
        <dbReference type="Pfam" id="PF03941"/>
    </source>
</evidence>
<evidence type="ECO:0000256" key="6">
    <source>
        <dbReference type="ARBA" id="ARBA00023242"/>
    </source>
</evidence>
<keyword evidence="10" id="KW-1185">Reference proteome</keyword>
<comment type="caution">
    <text evidence="9">The sequence shown here is derived from an EMBL/GenBank/DDBJ whole genome shotgun (WGS) entry which is preliminary data.</text>
</comment>